<evidence type="ECO:0000313" key="3">
    <source>
        <dbReference type="Proteomes" id="UP000026960"/>
    </source>
</evidence>
<keyword evidence="3" id="KW-1185">Reference proteome</keyword>
<sequence length="230" mass="26307">MLRCSFRSVRSHAPSRVRLRDSSRPRAHPRNDHQTRVRPTPPRGPPPAHRLYNPPASKPTRFAENSEAPEISPSLASPSCAARRRRKRGEEKAAAKQASHGRRRRVLRRLEEVDPPRGVPALPRHRRRRLHLRRPARPQHHRQPRSQGVEGEEGGRCAGELRRREALLAARLQEVHRREAPRDHARHQQLLLRPAQVLGPCCCWLVGLIAICHRFAGISIHMHVSTCSNI</sequence>
<dbReference type="PaxDb" id="65489-OBART07G09960.1"/>
<feature type="compositionally biased region" description="Basic residues" evidence="1">
    <location>
        <begin position="123"/>
        <end position="144"/>
    </location>
</feature>
<reference evidence="2" key="1">
    <citation type="journal article" date="2009" name="Rice">
        <title>De Novo Next Generation Sequencing of Plant Genomes.</title>
        <authorList>
            <person name="Rounsley S."/>
            <person name="Marri P.R."/>
            <person name="Yu Y."/>
            <person name="He R."/>
            <person name="Sisneros N."/>
            <person name="Goicoechea J.L."/>
            <person name="Lee S.J."/>
            <person name="Angelova A."/>
            <person name="Kudrna D."/>
            <person name="Luo M."/>
            <person name="Affourtit J."/>
            <person name="Desany B."/>
            <person name="Knight J."/>
            <person name="Niazi F."/>
            <person name="Egholm M."/>
            <person name="Wing R.A."/>
        </authorList>
    </citation>
    <scope>NUCLEOTIDE SEQUENCE [LARGE SCALE GENOMIC DNA]</scope>
    <source>
        <strain evidence="2">cv. IRGC 105608</strain>
    </source>
</reference>
<feature type="region of interest" description="Disordered" evidence="1">
    <location>
        <begin position="1"/>
        <end position="157"/>
    </location>
</feature>
<name>A0A0D3GPJ0_9ORYZ</name>
<proteinExistence type="predicted"/>
<evidence type="ECO:0000256" key="1">
    <source>
        <dbReference type="SAM" id="MobiDB-lite"/>
    </source>
</evidence>
<dbReference type="eggNOG" id="ENOG502R5FA">
    <property type="taxonomic scope" value="Eukaryota"/>
</dbReference>
<organism evidence="2">
    <name type="scientific">Oryza barthii</name>
    <dbReference type="NCBI Taxonomy" id="65489"/>
    <lineage>
        <taxon>Eukaryota</taxon>
        <taxon>Viridiplantae</taxon>
        <taxon>Streptophyta</taxon>
        <taxon>Embryophyta</taxon>
        <taxon>Tracheophyta</taxon>
        <taxon>Spermatophyta</taxon>
        <taxon>Magnoliopsida</taxon>
        <taxon>Liliopsida</taxon>
        <taxon>Poales</taxon>
        <taxon>Poaceae</taxon>
        <taxon>BOP clade</taxon>
        <taxon>Oryzoideae</taxon>
        <taxon>Oryzeae</taxon>
        <taxon>Oryzinae</taxon>
        <taxon>Oryza</taxon>
    </lineage>
</organism>
<evidence type="ECO:0000313" key="2">
    <source>
        <dbReference type="EnsemblPlants" id="OBART07G09960.1"/>
    </source>
</evidence>
<dbReference type="Proteomes" id="UP000026960">
    <property type="component" value="Chromosome 7"/>
</dbReference>
<dbReference type="AlphaFoldDB" id="A0A0D3GPJ0"/>
<dbReference type="Gramene" id="OBART07G09960.1">
    <property type="protein sequence ID" value="OBART07G09960.1"/>
    <property type="gene ID" value="OBART07G09960"/>
</dbReference>
<feature type="compositionally biased region" description="Basic and acidic residues" evidence="1">
    <location>
        <begin position="18"/>
        <end position="35"/>
    </location>
</feature>
<accession>A0A0D3GPJ0</accession>
<reference evidence="2" key="2">
    <citation type="submission" date="2015-03" db="UniProtKB">
        <authorList>
            <consortium name="EnsemblPlants"/>
        </authorList>
    </citation>
    <scope>IDENTIFICATION</scope>
</reference>
<protein>
    <submittedName>
        <fullName evidence="2">Uncharacterized protein</fullName>
    </submittedName>
</protein>
<dbReference type="EnsemblPlants" id="OBART07G09960.1">
    <property type="protein sequence ID" value="OBART07G09960.1"/>
    <property type="gene ID" value="OBART07G09960"/>
</dbReference>
<dbReference type="HOGENOM" id="CLU_1206445_0_0_1"/>
<feature type="compositionally biased region" description="Pro residues" evidence="1">
    <location>
        <begin position="39"/>
        <end position="48"/>
    </location>
</feature>